<name>A0A2K3PNG4_TRIPR</name>
<dbReference type="PANTHER" id="PTHR37610">
    <property type="entry name" value="CCHC-TYPE DOMAIN-CONTAINING PROTEIN"/>
    <property type="match status" value="1"/>
</dbReference>
<accession>A0A2K3PNG4</accession>
<dbReference type="SUPFAM" id="SSF57756">
    <property type="entry name" value="Retrovirus zinc finger-like domains"/>
    <property type="match status" value="1"/>
</dbReference>
<dbReference type="Proteomes" id="UP000236291">
    <property type="component" value="Unassembled WGS sequence"/>
</dbReference>
<comment type="caution">
    <text evidence="3">The sequence shown here is derived from an EMBL/GenBank/DDBJ whole genome shotgun (WGS) entry which is preliminary data.</text>
</comment>
<evidence type="ECO:0000256" key="1">
    <source>
        <dbReference type="SAM" id="MobiDB-lite"/>
    </source>
</evidence>
<feature type="domain" description="Retrotransposon Copia-like N-terminal" evidence="2">
    <location>
        <begin position="41"/>
        <end position="86"/>
    </location>
</feature>
<dbReference type="STRING" id="57577.A0A2K3PNG4"/>
<dbReference type="InterPro" id="IPR029472">
    <property type="entry name" value="Copia-like_N"/>
</dbReference>
<dbReference type="PANTHER" id="PTHR37610:SF97">
    <property type="entry name" value="RETROTRANSPOSON GAG DOMAIN-CONTAINING PROTEIN"/>
    <property type="match status" value="1"/>
</dbReference>
<dbReference type="Pfam" id="PF14244">
    <property type="entry name" value="Retrotran_gag_3"/>
    <property type="match status" value="1"/>
</dbReference>
<proteinExistence type="predicted"/>
<dbReference type="InterPro" id="IPR036875">
    <property type="entry name" value="Znf_CCHC_sf"/>
</dbReference>
<evidence type="ECO:0000259" key="2">
    <source>
        <dbReference type="Pfam" id="PF14244"/>
    </source>
</evidence>
<dbReference type="EMBL" id="ASHM01008837">
    <property type="protein sequence ID" value="PNY16823.1"/>
    <property type="molecule type" value="Genomic_DNA"/>
</dbReference>
<dbReference type="AlphaFoldDB" id="A0A2K3PNG4"/>
<reference evidence="3 4" key="2">
    <citation type="journal article" date="2017" name="Front. Plant Sci.">
        <title>Gene Classification and Mining of Molecular Markers Useful in Red Clover (Trifolium pratense) Breeding.</title>
        <authorList>
            <person name="Istvanek J."/>
            <person name="Dluhosova J."/>
            <person name="Dluhos P."/>
            <person name="Patkova L."/>
            <person name="Nedelnik J."/>
            <person name="Repkova J."/>
        </authorList>
    </citation>
    <scope>NUCLEOTIDE SEQUENCE [LARGE SCALE GENOMIC DNA]</scope>
    <source>
        <strain evidence="4">cv. Tatra</strain>
        <tissue evidence="3">Young leaves</tissue>
    </source>
</reference>
<dbReference type="GO" id="GO:0008270">
    <property type="term" value="F:zinc ion binding"/>
    <property type="evidence" value="ECO:0007669"/>
    <property type="project" value="InterPro"/>
</dbReference>
<reference evidence="3 4" key="1">
    <citation type="journal article" date="2014" name="Am. J. Bot.">
        <title>Genome assembly and annotation for red clover (Trifolium pratense; Fabaceae).</title>
        <authorList>
            <person name="Istvanek J."/>
            <person name="Jaros M."/>
            <person name="Krenek A."/>
            <person name="Repkova J."/>
        </authorList>
    </citation>
    <scope>NUCLEOTIDE SEQUENCE [LARGE SCALE GENOMIC DNA]</scope>
    <source>
        <strain evidence="4">cv. Tatra</strain>
        <tissue evidence="3">Young leaves</tissue>
    </source>
</reference>
<feature type="compositionally biased region" description="Basic and acidic residues" evidence="1">
    <location>
        <begin position="1"/>
        <end position="25"/>
    </location>
</feature>
<gene>
    <name evidence="3" type="ORF">L195_g013550</name>
</gene>
<organism evidence="3 4">
    <name type="scientific">Trifolium pratense</name>
    <name type="common">Red clover</name>
    <dbReference type="NCBI Taxonomy" id="57577"/>
    <lineage>
        <taxon>Eukaryota</taxon>
        <taxon>Viridiplantae</taxon>
        <taxon>Streptophyta</taxon>
        <taxon>Embryophyta</taxon>
        <taxon>Tracheophyta</taxon>
        <taxon>Spermatophyta</taxon>
        <taxon>Magnoliopsida</taxon>
        <taxon>eudicotyledons</taxon>
        <taxon>Gunneridae</taxon>
        <taxon>Pentapetalae</taxon>
        <taxon>rosids</taxon>
        <taxon>fabids</taxon>
        <taxon>Fabales</taxon>
        <taxon>Fabaceae</taxon>
        <taxon>Papilionoideae</taxon>
        <taxon>50 kb inversion clade</taxon>
        <taxon>NPAAA clade</taxon>
        <taxon>Hologalegina</taxon>
        <taxon>IRL clade</taxon>
        <taxon>Trifolieae</taxon>
        <taxon>Trifolium</taxon>
    </lineage>
</organism>
<dbReference type="GO" id="GO:0003676">
    <property type="term" value="F:nucleic acid binding"/>
    <property type="evidence" value="ECO:0007669"/>
    <property type="project" value="InterPro"/>
</dbReference>
<feature type="region of interest" description="Disordered" evidence="1">
    <location>
        <begin position="1"/>
        <end position="29"/>
    </location>
</feature>
<evidence type="ECO:0000313" key="3">
    <source>
        <dbReference type="EMBL" id="PNY16823.1"/>
    </source>
</evidence>
<evidence type="ECO:0000313" key="4">
    <source>
        <dbReference type="Proteomes" id="UP000236291"/>
    </source>
</evidence>
<protein>
    <recommendedName>
        <fullName evidence="2">Retrotransposon Copia-like N-terminal domain-containing protein</fullName>
    </recommendedName>
</protein>
<sequence>MASEHVDPGKVSSEKNHTSDDRKIPDAPIALTPTSPYYLSPSDNPGTPLVAAALYGENYRTWSRSMKTALRAKFKLGFIDGSITKPGKKTTDYLNWEKADSMVMAWIINATDPKLHGSISHATTARDLWLDLEERFAQTNAPRIHQLWRNLCLLQKDDELSVTEFYTQFKDLLDELSELQPLPECTCGASKELMRREEEQRLHLFLGSLDDEQYGHVKTSILNVEPLPPLRRAFNHILREEARFNADKEKKKNKMDEGTAFYSSAGSKQKKEGTNSKCDYCGKVGHVKAKCFEIIGYPPNWDTRRTRRWNNKSGGNMAAHTIHVDEGRGKDDGDVADKGHAFHGMRMKTLGSSSFAGMAGPSHEEDDWIG</sequence>